<feature type="region of interest" description="Disordered" evidence="1">
    <location>
        <begin position="1"/>
        <end position="21"/>
    </location>
</feature>
<dbReference type="AlphaFoldDB" id="A0A5P1E0F3"/>
<evidence type="ECO:0000313" key="2">
    <source>
        <dbReference type="EMBL" id="ONK56071.1"/>
    </source>
</evidence>
<evidence type="ECO:0000313" key="3">
    <source>
        <dbReference type="Proteomes" id="UP000243459"/>
    </source>
</evidence>
<protein>
    <submittedName>
        <fullName evidence="2">Uncharacterized protein</fullName>
    </submittedName>
</protein>
<evidence type="ECO:0000256" key="1">
    <source>
        <dbReference type="SAM" id="MobiDB-lite"/>
    </source>
</evidence>
<proteinExistence type="predicted"/>
<feature type="compositionally biased region" description="Basic and acidic residues" evidence="1">
    <location>
        <begin position="57"/>
        <end position="68"/>
    </location>
</feature>
<dbReference type="Proteomes" id="UP000243459">
    <property type="component" value="Chromosome 10"/>
</dbReference>
<feature type="region of interest" description="Disordered" evidence="1">
    <location>
        <begin position="57"/>
        <end position="84"/>
    </location>
</feature>
<dbReference type="Gramene" id="ONK56071">
    <property type="protein sequence ID" value="ONK56071"/>
    <property type="gene ID" value="A4U43_C10F3840"/>
</dbReference>
<reference evidence="3" key="1">
    <citation type="journal article" date="2017" name="Nat. Commun.">
        <title>The asparagus genome sheds light on the origin and evolution of a young Y chromosome.</title>
        <authorList>
            <person name="Harkess A."/>
            <person name="Zhou J."/>
            <person name="Xu C."/>
            <person name="Bowers J.E."/>
            <person name="Van der Hulst R."/>
            <person name="Ayyampalayam S."/>
            <person name="Mercati F."/>
            <person name="Riccardi P."/>
            <person name="McKain M.R."/>
            <person name="Kakrana A."/>
            <person name="Tang H."/>
            <person name="Ray J."/>
            <person name="Groenendijk J."/>
            <person name="Arikit S."/>
            <person name="Mathioni S.M."/>
            <person name="Nakano M."/>
            <person name="Shan H."/>
            <person name="Telgmann-Rauber A."/>
            <person name="Kanno A."/>
            <person name="Yue Z."/>
            <person name="Chen H."/>
            <person name="Li W."/>
            <person name="Chen Y."/>
            <person name="Xu X."/>
            <person name="Zhang Y."/>
            <person name="Luo S."/>
            <person name="Chen H."/>
            <person name="Gao J."/>
            <person name="Mao Z."/>
            <person name="Pires J.C."/>
            <person name="Luo M."/>
            <person name="Kudrna D."/>
            <person name="Wing R.A."/>
            <person name="Meyers B.C."/>
            <person name="Yi K."/>
            <person name="Kong H."/>
            <person name="Lavrijsen P."/>
            <person name="Sunseri F."/>
            <person name="Falavigna A."/>
            <person name="Ye Y."/>
            <person name="Leebens-Mack J.H."/>
            <person name="Chen G."/>
        </authorList>
    </citation>
    <scope>NUCLEOTIDE SEQUENCE [LARGE SCALE GENOMIC DNA]</scope>
    <source>
        <strain evidence="3">cv. DH0086</strain>
    </source>
</reference>
<gene>
    <name evidence="2" type="ORF">A4U43_C10F3840</name>
</gene>
<accession>A0A5P1E0F3</accession>
<sequence>MKKRADTTKKKKTGKKSVSKEPFVDDPVKLIPAKFYLHIPDADQRPWFQGVENLGKPRRDRFNSEKPRRNALTKGMQGSEKAKAEHLPTLVRNNQWTPSLQSALHFHFTSSVQFAVIVTYGSQVDA</sequence>
<name>A0A5P1E0F3_ASPOF</name>
<keyword evidence="3" id="KW-1185">Reference proteome</keyword>
<organism evidence="2 3">
    <name type="scientific">Asparagus officinalis</name>
    <name type="common">Garden asparagus</name>
    <dbReference type="NCBI Taxonomy" id="4686"/>
    <lineage>
        <taxon>Eukaryota</taxon>
        <taxon>Viridiplantae</taxon>
        <taxon>Streptophyta</taxon>
        <taxon>Embryophyta</taxon>
        <taxon>Tracheophyta</taxon>
        <taxon>Spermatophyta</taxon>
        <taxon>Magnoliopsida</taxon>
        <taxon>Liliopsida</taxon>
        <taxon>Asparagales</taxon>
        <taxon>Asparagaceae</taxon>
        <taxon>Asparagoideae</taxon>
        <taxon>Asparagus</taxon>
    </lineage>
</organism>
<dbReference type="EMBL" id="CM007390">
    <property type="protein sequence ID" value="ONK56071.1"/>
    <property type="molecule type" value="Genomic_DNA"/>
</dbReference>